<dbReference type="NCBIfam" id="TIGR01627">
    <property type="entry name" value="A_thal_3515"/>
    <property type="match status" value="1"/>
</dbReference>
<accession>A0AAV7HAM8</accession>
<organism evidence="6 7">
    <name type="scientific">Dendrobium chrysotoxum</name>
    <name type="common">Orchid</name>
    <dbReference type="NCBI Taxonomy" id="161865"/>
    <lineage>
        <taxon>Eukaryota</taxon>
        <taxon>Viridiplantae</taxon>
        <taxon>Streptophyta</taxon>
        <taxon>Embryophyta</taxon>
        <taxon>Tracheophyta</taxon>
        <taxon>Spermatophyta</taxon>
        <taxon>Magnoliopsida</taxon>
        <taxon>Liliopsida</taxon>
        <taxon>Asparagales</taxon>
        <taxon>Orchidaceae</taxon>
        <taxon>Epidendroideae</taxon>
        <taxon>Malaxideae</taxon>
        <taxon>Dendrobiinae</taxon>
        <taxon>Dendrobium</taxon>
    </lineage>
</organism>
<evidence type="ECO:0000256" key="5">
    <source>
        <dbReference type="SAM" id="Phobius"/>
    </source>
</evidence>
<evidence type="ECO:0000256" key="1">
    <source>
        <dbReference type="ARBA" id="ARBA00004194"/>
    </source>
</evidence>
<keyword evidence="2 5" id="KW-0812">Transmembrane</keyword>
<dbReference type="GO" id="GO:0045492">
    <property type="term" value="P:xylan biosynthetic process"/>
    <property type="evidence" value="ECO:0007669"/>
    <property type="project" value="InterPro"/>
</dbReference>
<dbReference type="PANTHER" id="PTHR31444">
    <property type="entry name" value="OS11G0490100 PROTEIN"/>
    <property type="match status" value="1"/>
</dbReference>
<keyword evidence="7" id="KW-1185">Reference proteome</keyword>
<feature type="transmembrane region" description="Helical" evidence="5">
    <location>
        <begin position="417"/>
        <end position="437"/>
    </location>
</feature>
<keyword evidence="4 5" id="KW-0472">Membrane</keyword>
<evidence type="ECO:0000313" key="6">
    <source>
        <dbReference type="EMBL" id="KAH0464570.1"/>
    </source>
</evidence>
<evidence type="ECO:0000256" key="3">
    <source>
        <dbReference type="ARBA" id="ARBA00022989"/>
    </source>
</evidence>
<gene>
    <name evidence="6" type="ORF">IEQ34_007356</name>
</gene>
<evidence type="ECO:0000256" key="2">
    <source>
        <dbReference type="ARBA" id="ARBA00022692"/>
    </source>
</evidence>
<proteinExistence type="predicted"/>
<comment type="caution">
    <text evidence="6">The sequence shown here is derived from an EMBL/GenBank/DDBJ whole genome shotgun (WGS) entry which is preliminary data.</text>
</comment>
<dbReference type="GO" id="GO:0000139">
    <property type="term" value="C:Golgi membrane"/>
    <property type="evidence" value="ECO:0007669"/>
    <property type="project" value="UniProtKB-SubCell"/>
</dbReference>
<keyword evidence="3 5" id="KW-1133">Transmembrane helix</keyword>
<dbReference type="InterPro" id="IPR006514">
    <property type="entry name" value="IRX15/GXM/AGM"/>
</dbReference>
<evidence type="ECO:0008006" key="8">
    <source>
        <dbReference type="Google" id="ProtNLM"/>
    </source>
</evidence>
<name>A0AAV7HAM8_DENCH</name>
<dbReference type="Pfam" id="PF21729">
    <property type="entry name" value="IRX15_IRX15L_GXM"/>
    <property type="match status" value="1"/>
</dbReference>
<dbReference type="Proteomes" id="UP000775213">
    <property type="component" value="Unassembled WGS sequence"/>
</dbReference>
<reference evidence="6 7" key="1">
    <citation type="journal article" date="2021" name="Hortic Res">
        <title>Chromosome-scale assembly of the Dendrobium chrysotoxum genome enhances the understanding of orchid evolution.</title>
        <authorList>
            <person name="Zhang Y."/>
            <person name="Zhang G.Q."/>
            <person name="Zhang D."/>
            <person name="Liu X.D."/>
            <person name="Xu X.Y."/>
            <person name="Sun W.H."/>
            <person name="Yu X."/>
            <person name="Zhu X."/>
            <person name="Wang Z.W."/>
            <person name="Zhao X."/>
            <person name="Zhong W.Y."/>
            <person name="Chen H."/>
            <person name="Yin W.L."/>
            <person name="Huang T."/>
            <person name="Niu S.C."/>
            <person name="Liu Z.J."/>
        </authorList>
    </citation>
    <scope>NUCLEOTIDE SEQUENCE [LARGE SCALE GENOMIC DNA]</scope>
    <source>
        <strain evidence="6">Lindl</strain>
    </source>
</reference>
<sequence>MGKTAVFNWPVTRCSVAAAAAILFSGALLLSSSVLHGDRSLICSLPSLRRSPFSADELHFALLHYATSSIVPQQSRSEISISFNILRRRCPCNFLVFGLGHDSLMWSAFNAGGTTVFLEEDPKWFQSVLRESPSLRAYNIRYPTKLSEANDLISTYRTKPECLPPRAHLKGNQRCRLALADLPDEIYETEWDLIMIDAPKGYFAEAPGRMGAIYSVALMARARRGEGSPMYSFTMLNGMWRKPTRWSFYARSTSSKVLAVYGTFRSRRLGVTRPRARGCKDNPYILQSSIIPKARDHIHITPLLSMTTYYIMAHRDFNATDLIFRYIEHLTSIRDPGHRSHPNLALGHIISYALEMKYNLTRLHPESSTDVEAKEEEAAAVPATPAPLRIESPLDHLSRQPDLTCFGSGINHAFLGLQWPAAIAASIMAVLVAGYVMRHRRIMGSDNTWCRVVDVTVVEL</sequence>
<dbReference type="AlphaFoldDB" id="A0AAV7HAM8"/>
<evidence type="ECO:0000313" key="7">
    <source>
        <dbReference type="Proteomes" id="UP000775213"/>
    </source>
</evidence>
<comment type="subcellular location">
    <subcellularLocation>
        <location evidence="1">Golgi apparatus membrane</location>
        <topology evidence="1">Single-pass membrane protein</topology>
    </subcellularLocation>
</comment>
<protein>
    <recommendedName>
        <fullName evidence="8">Polysaccharide biosynthesis domain-containing protein</fullName>
    </recommendedName>
</protein>
<evidence type="ECO:0000256" key="4">
    <source>
        <dbReference type="ARBA" id="ARBA00023136"/>
    </source>
</evidence>
<dbReference type="EMBL" id="JAGFBR010000007">
    <property type="protein sequence ID" value="KAH0464570.1"/>
    <property type="molecule type" value="Genomic_DNA"/>
</dbReference>